<protein>
    <submittedName>
        <fullName evidence="1">Uncharacterized protein</fullName>
    </submittedName>
</protein>
<dbReference type="Proteomes" id="UP000031594">
    <property type="component" value="Unassembled WGS sequence"/>
</dbReference>
<organism evidence="1 2">
    <name type="scientific">Methylacidiphilum kamchatkense Kam1</name>
    <dbReference type="NCBI Taxonomy" id="1202785"/>
    <lineage>
        <taxon>Bacteria</taxon>
        <taxon>Pseudomonadati</taxon>
        <taxon>Verrucomicrobiota</taxon>
        <taxon>Methylacidiphilae</taxon>
        <taxon>Methylacidiphilales</taxon>
        <taxon>Methylacidiphilaceae</taxon>
        <taxon>Methylacidiphilum (ex Ratnadevi et al. 2023)</taxon>
    </lineage>
</organism>
<dbReference type="EMBL" id="JQNX01000001">
    <property type="protein sequence ID" value="KIE59229.1"/>
    <property type="molecule type" value="Genomic_DNA"/>
</dbReference>
<reference evidence="1 2" key="1">
    <citation type="submission" date="2014-08" db="EMBL/GenBank/DDBJ databases">
        <title>Methylacidiphilum kamchatkense strain Kam1 draft genome sequence.</title>
        <authorList>
            <person name="Birkeland N.-K."/>
            <person name="Erikstad H.A."/>
        </authorList>
    </citation>
    <scope>NUCLEOTIDE SEQUENCE [LARGE SCALE GENOMIC DNA]</scope>
    <source>
        <strain evidence="1 2">Kam1</strain>
    </source>
</reference>
<comment type="caution">
    <text evidence="1">The sequence shown here is derived from an EMBL/GenBank/DDBJ whole genome shotgun (WGS) entry which is preliminary data.</text>
</comment>
<proteinExistence type="predicted"/>
<evidence type="ECO:0000313" key="2">
    <source>
        <dbReference type="Proteomes" id="UP000031594"/>
    </source>
</evidence>
<keyword evidence="2" id="KW-1185">Reference proteome</keyword>
<name>A0ABR4ZYA9_9BACT</name>
<evidence type="ECO:0000313" key="1">
    <source>
        <dbReference type="EMBL" id="KIE59229.1"/>
    </source>
</evidence>
<sequence length="67" mass="7741">MPLGTRETEASSAFYFFSSLCYGRYTPKALGPWPRYHPDSLIQQKTAYPTLQSPSFFSINNDFLKRL</sequence>
<gene>
    <name evidence="1" type="ORF">A946_00400</name>
</gene>
<accession>A0ABR4ZYA9</accession>